<organism evidence="2 3">
    <name type="scientific">Poseidonibacter parvus</name>
    <dbReference type="NCBI Taxonomy" id="1850254"/>
    <lineage>
        <taxon>Bacteria</taxon>
        <taxon>Pseudomonadati</taxon>
        <taxon>Campylobacterota</taxon>
        <taxon>Epsilonproteobacteria</taxon>
        <taxon>Campylobacterales</taxon>
        <taxon>Arcobacteraceae</taxon>
        <taxon>Poseidonibacter</taxon>
    </lineage>
</organism>
<proteinExistence type="predicted"/>
<dbReference type="Pfam" id="PF00403">
    <property type="entry name" value="HMA"/>
    <property type="match status" value="1"/>
</dbReference>
<dbReference type="SUPFAM" id="SSF55008">
    <property type="entry name" value="HMA, heavy metal-associated domain"/>
    <property type="match status" value="1"/>
</dbReference>
<dbReference type="RefSeq" id="WP_076085231.1">
    <property type="nucleotide sequence ID" value="NZ_CP019070.1"/>
</dbReference>
<gene>
    <name evidence="2" type="ORF">LPB137_05025</name>
</gene>
<protein>
    <submittedName>
        <fullName evidence="2">Heavy metal transport/detoxification protein</fullName>
    </submittedName>
</protein>
<sequence length="68" mass="7701">MKKTFKAQNIACGSCANLIKVSLEESFGEIEVNLETSPKEVMVEITNEVQESEFKKEMEELGFNIIED</sequence>
<dbReference type="GO" id="GO:0046872">
    <property type="term" value="F:metal ion binding"/>
    <property type="evidence" value="ECO:0007669"/>
    <property type="project" value="InterPro"/>
</dbReference>
<accession>A0A1P8KL33</accession>
<dbReference type="Gene3D" id="3.30.70.100">
    <property type="match status" value="1"/>
</dbReference>
<dbReference type="AlphaFoldDB" id="A0A1P8KL33"/>
<dbReference type="OrthoDB" id="677920at2"/>
<dbReference type="CDD" id="cd00371">
    <property type="entry name" value="HMA"/>
    <property type="match status" value="1"/>
</dbReference>
<keyword evidence="3" id="KW-1185">Reference proteome</keyword>
<feature type="domain" description="HMA" evidence="1">
    <location>
        <begin position="4"/>
        <end position="63"/>
    </location>
</feature>
<dbReference type="KEGG" id="alp:LPB137_05025"/>
<evidence type="ECO:0000259" key="1">
    <source>
        <dbReference type="Pfam" id="PF00403"/>
    </source>
</evidence>
<dbReference type="InterPro" id="IPR036163">
    <property type="entry name" value="HMA_dom_sf"/>
</dbReference>
<dbReference type="Proteomes" id="UP000186074">
    <property type="component" value="Chromosome"/>
</dbReference>
<dbReference type="InterPro" id="IPR006121">
    <property type="entry name" value="HMA_dom"/>
</dbReference>
<dbReference type="EMBL" id="CP019070">
    <property type="protein sequence ID" value="APW65251.1"/>
    <property type="molecule type" value="Genomic_DNA"/>
</dbReference>
<reference evidence="2 3" key="1">
    <citation type="submission" date="2017-01" db="EMBL/GenBank/DDBJ databases">
        <title>Genome sequencing of Arcobacter sp. LPB0137.</title>
        <authorList>
            <person name="Lee G.-W."/>
            <person name="Yi H."/>
        </authorList>
    </citation>
    <scope>NUCLEOTIDE SEQUENCE [LARGE SCALE GENOMIC DNA]</scope>
    <source>
        <strain evidence="2 3">LPB0137</strain>
    </source>
</reference>
<dbReference type="STRING" id="1850254.LPB137_05025"/>
<evidence type="ECO:0000313" key="3">
    <source>
        <dbReference type="Proteomes" id="UP000186074"/>
    </source>
</evidence>
<evidence type="ECO:0000313" key="2">
    <source>
        <dbReference type="EMBL" id="APW65251.1"/>
    </source>
</evidence>
<name>A0A1P8KL33_9BACT</name>